<feature type="compositionally biased region" description="Basic and acidic residues" evidence="1">
    <location>
        <begin position="684"/>
        <end position="700"/>
    </location>
</feature>
<keyword evidence="3" id="KW-1185">Reference proteome</keyword>
<accession>A0A8J6CCB2</accession>
<evidence type="ECO:0000256" key="1">
    <source>
        <dbReference type="SAM" id="MobiDB-lite"/>
    </source>
</evidence>
<comment type="caution">
    <text evidence="2">The sequence shown here is derived from an EMBL/GenBank/DDBJ whole genome shotgun (WGS) entry which is preliminary data.</text>
</comment>
<feature type="compositionally biased region" description="Low complexity" evidence="1">
    <location>
        <begin position="592"/>
        <end position="601"/>
    </location>
</feature>
<feature type="region of interest" description="Disordered" evidence="1">
    <location>
        <begin position="667"/>
        <end position="707"/>
    </location>
</feature>
<dbReference type="AlphaFoldDB" id="A0A8J6CCB2"/>
<dbReference type="PROSITE" id="PS50096">
    <property type="entry name" value="IQ"/>
    <property type="match status" value="4"/>
</dbReference>
<organism evidence="2 3">
    <name type="scientific">Diacronema lutheri</name>
    <name type="common">Unicellular marine alga</name>
    <name type="synonym">Monochrysis lutheri</name>
    <dbReference type="NCBI Taxonomy" id="2081491"/>
    <lineage>
        <taxon>Eukaryota</taxon>
        <taxon>Haptista</taxon>
        <taxon>Haptophyta</taxon>
        <taxon>Pavlovophyceae</taxon>
        <taxon>Pavlovales</taxon>
        <taxon>Pavlovaceae</taxon>
        <taxon>Diacronema</taxon>
    </lineage>
</organism>
<gene>
    <name evidence="2" type="ORF">KFE25_000695</name>
</gene>
<feature type="compositionally biased region" description="Basic and acidic residues" evidence="1">
    <location>
        <begin position="582"/>
        <end position="591"/>
    </location>
</feature>
<evidence type="ECO:0000313" key="2">
    <source>
        <dbReference type="EMBL" id="KAG8467379.1"/>
    </source>
</evidence>
<feature type="region of interest" description="Disordered" evidence="1">
    <location>
        <begin position="94"/>
        <end position="142"/>
    </location>
</feature>
<feature type="compositionally biased region" description="Low complexity" evidence="1">
    <location>
        <begin position="100"/>
        <end position="110"/>
    </location>
</feature>
<dbReference type="Proteomes" id="UP000751190">
    <property type="component" value="Unassembled WGS sequence"/>
</dbReference>
<evidence type="ECO:0000313" key="3">
    <source>
        <dbReference type="Proteomes" id="UP000751190"/>
    </source>
</evidence>
<feature type="region of interest" description="Disordered" evidence="1">
    <location>
        <begin position="579"/>
        <end position="601"/>
    </location>
</feature>
<protein>
    <submittedName>
        <fullName evidence="2">Uncharacterized protein</fullName>
    </submittedName>
</protein>
<sequence length="728" mass="76882">MARWLAATGSGVDDIDVLLVERPLRLSPPSPSQLRPILPSAANGPPLRMSASAGAPLRALFGQPRAKAAKPAARALAPLPALRNLGAAHRRRASAWQLQASSPAPSDASDVSTVLDRSELERSPSSALGDAAPTPVQPTGSGALTRLSEARVLHFEYAARAARTAELPPISTPHAPTSSDDSVVAATGWLPEHLARLRGADVSRPAGAADGSPPRGKYPSGMAELRARRERAAVRLQRAARRVLVGRSRRLDALRSAAAARVQARFRGNAGRALAARMRAERAEHAERVALALARARAARVLQACVRGLATRAALDGARRADAAARAAARIAAGALGFVVRRAQRMRRAHAAATAVQAVARGNAQRAGLDRHAAEAREKRVAERAAVVLRAAARAHVGRRGAAWSSAALVLQRRWRVLRRMRAEARAAARVATTCAAVFVQTWWREAVALATVRRALTEENEAARAGRARSAERAHAAHVRAMGAASAAATTIAACVRGRRARAVTIRARGHARARHARALWRALRRWRGEAGRLAGARLALVRMLQSAFRGNAARATLARARVRVDLGRSLVGLVDAAPRPQERANDGGRPRAPARVGVPRSAEAAEAAATVVQARYRGNLARAGYQRANCALSFLSVSEAFGGGSPLGGELAGVWHGSEPAVTERARARKGRGEAAGVRPRSSVEDGRATRGADEPGARHGGRAGRPDVCALLAALREAARWERSL</sequence>
<dbReference type="Pfam" id="PF00612">
    <property type="entry name" value="IQ"/>
    <property type="match status" value="1"/>
</dbReference>
<dbReference type="EMBL" id="JAGTXO010000006">
    <property type="protein sequence ID" value="KAG8467379.1"/>
    <property type="molecule type" value="Genomic_DNA"/>
</dbReference>
<name>A0A8J6CCB2_DIALT</name>
<dbReference type="SMART" id="SM00015">
    <property type="entry name" value="IQ"/>
    <property type="match status" value="9"/>
</dbReference>
<dbReference type="InterPro" id="IPR000048">
    <property type="entry name" value="IQ_motif_EF-hand-BS"/>
</dbReference>
<reference evidence="2" key="1">
    <citation type="submission" date="2021-05" db="EMBL/GenBank/DDBJ databases">
        <title>The genome of the haptophyte Pavlova lutheri (Diacronema luteri, Pavlovales) - a model for lipid biosynthesis in eukaryotic algae.</title>
        <authorList>
            <person name="Hulatt C.J."/>
            <person name="Posewitz M.C."/>
        </authorList>
    </citation>
    <scope>NUCLEOTIDE SEQUENCE</scope>
    <source>
        <strain evidence="2">NIVA-4/92</strain>
    </source>
</reference>
<proteinExistence type="predicted"/>
<feature type="region of interest" description="Disordered" evidence="1">
    <location>
        <begin position="200"/>
        <end position="220"/>
    </location>
</feature>